<accession>A0A5B9R2K5</accession>
<dbReference type="PANTHER" id="PTHR12697">
    <property type="entry name" value="PBS LYASE HEAT-LIKE PROTEIN"/>
    <property type="match status" value="1"/>
</dbReference>
<dbReference type="PANTHER" id="PTHR12697:SF5">
    <property type="entry name" value="DEOXYHYPUSINE HYDROXYLASE"/>
    <property type="match status" value="1"/>
</dbReference>
<name>A0A5B9R2K5_9BACT</name>
<organism evidence="2 3">
    <name type="scientific">Roseimaritima ulvae</name>
    <dbReference type="NCBI Taxonomy" id="980254"/>
    <lineage>
        <taxon>Bacteria</taxon>
        <taxon>Pseudomonadati</taxon>
        <taxon>Planctomycetota</taxon>
        <taxon>Planctomycetia</taxon>
        <taxon>Pirellulales</taxon>
        <taxon>Pirellulaceae</taxon>
        <taxon>Roseimaritima</taxon>
    </lineage>
</organism>
<evidence type="ECO:0000256" key="1">
    <source>
        <dbReference type="SAM" id="MobiDB-lite"/>
    </source>
</evidence>
<dbReference type="GO" id="GO:0016491">
    <property type="term" value="F:oxidoreductase activity"/>
    <property type="evidence" value="ECO:0007669"/>
    <property type="project" value="TreeGrafter"/>
</dbReference>
<dbReference type="InterPro" id="IPR001680">
    <property type="entry name" value="WD40_rpt"/>
</dbReference>
<dbReference type="Gene3D" id="2.130.10.10">
    <property type="entry name" value="YVTN repeat-like/Quinoprotein amine dehydrogenase"/>
    <property type="match status" value="1"/>
</dbReference>
<proteinExistence type="predicted"/>
<dbReference type="InterPro" id="IPR004155">
    <property type="entry name" value="PBS_lyase_HEAT"/>
</dbReference>
<dbReference type="InterPro" id="IPR015943">
    <property type="entry name" value="WD40/YVTN_repeat-like_dom_sf"/>
</dbReference>
<dbReference type="RefSeq" id="WP_068139640.1">
    <property type="nucleotide sequence ID" value="NZ_CP042914.1"/>
</dbReference>
<dbReference type="SMART" id="SM00320">
    <property type="entry name" value="WD40"/>
    <property type="match status" value="3"/>
</dbReference>
<dbReference type="OrthoDB" id="5618659at2"/>
<keyword evidence="3" id="KW-1185">Reference proteome</keyword>
<protein>
    <submittedName>
        <fullName evidence="2">HEAT repeat protein</fullName>
    </submittedName>
</protein>
<dbReference type="SUPFAM" id="SSF48371">
    <property type="entry name" value="ARM repeat"/>
    <property type="match status" value="4"/>
</dbReference>
<dbReference type="Pfam" id="PF13646">
    <property type="entry name" value="HEAT_2"/>
    <property type="match status" value="5"/>
</dbReference>
<reference evidence="2 3" key="1">
    <citation type="submission" date="2019-08" db="EMBL/GenBank/DDBJ databases">
        <title>Deep-cultivation of Planctomycetes and their phenomic and genomic characterization uncovers novel biology.</title>
        <authorList>
            <person name="Wiegand S."/>
            <person name="Jogler M."/>
            <person name="Boedeker C."/>
            <person name="Pinto D."/>
            <person name="Vollmers J."/>
            <person name="Rivas-Marin E."/>
            <person name="Kohn T."/>
            <person name="Peeters S.H."/>
            <person name="Heuer A."/>
            <person name="Rast P."/>
            <person name="Oberbeckmann S."/>
            <person name="Bunk B."/>
            <person name="Jeske O."/>
            <person name="Meyerdierks A."/>
            <person name="Storesund J.E."/>
            <person name="Kallscheuer N."/>
            <person name="Luecker S."/>
            <person name="Lage O.M."/>
            <person name="Pohl T."/>
            <person name="Merkel B.J."/>
            <person name="Hornburger P."/>
            <person name="Mueller R.-W."/>
            <person name="Bruemmer F."/>
            <person name="Labrenz M."/>
            <person name="Spormann A.M."/>
            <person name="Op den Camp H."/>
            <person name="Overmann J."/>
            <person name="Amann R."/>
            <person name="Jetten M.S.M."/>
            <person name="Mascher T."/>
            <person name="Medema M.H."/>
            <person name="Devos D.P."/>
            <person name="Kaster A.-K."/>
            <person name="Ovreas L."/>
            <person name="Rohde M."/>
            <person name="Galperin M.Y."/>
            <person name="Jogler C."/>
        </authorList>
    </citation>
    <scope>NUCLEOTIDE SEQUENCE [LARGE SCALE GENOMIC DNA]</scope>
    <source>
        <strain evidence="2 3">UC8</strain>
    </source>
</reference>
<gene>
    <name evidence="2" type="ORF">UC8_25030</name>
</gene>
<dbReference type="InterPro" id="IPR016024">
    <property type="entry name" value="ARM-type_fold"/>
</dbReference>
<dbReference type="EMBL" id="CP042914">
    <property type="protein sequence ID" value="QEG40491.1"/>
    <property type="molecule type" value="Genomic_DNA"/>
</dbReference>
<feature type="region of interest" description="Disordered" evidence="1">
    <location>
        <begin position="561"/>
        <end position="585"/>
    </location>
</feature>
<dbReference type="SUPFAM" id="SSF50978">
    <property type="entry name" value="WD40 repeat-like"/>
    <property type="match status" value="1"/>
</dbReference>
<evidence type="ECO:0000313" key="3">
    <source>
        <dbReference type="Proteomes" id="UP000325286"/>
    </source>
</evidence>
<evidence type="ECO:0000313" key="2">
    <source>
        <dbReference type="EMBL" id="QEG40491.1"/>
    </source>
</evidence>
<dbReference type="InterPro" id="IPR011989">
    <property type="entry name" value="ARM-like"/>
</dbReference>
<dbReference type="Gene3D" id="1.25.10.10">
    <property type="entry name" value="Leucine-rich Repeat Variant"/>
    <property type="match status" value="7"/>
</dbReference>
<dbReference type="SMART" id="SM00567">
    <property type="entry name" value="EZ_HEAT"/>
    <property type="match status" value="16"/>
</dbReference>
<dbReference type="KEGG" id="rul:UC8_25030"/>
<sequence length="2128" mass="231731">MNEKYLTYRGKLRAIQAVGPALAFITQHAEKLPTSLYRLDPDKSELHEVALPCGASALLVHDSDAWIAGDDGKLHRVTLTAKSPAAKTLTAELPQVATALAALSESRIAALCGDQVVIVDRDKGKPLQTLQLSEAGSSLASDPSGQWLVVGGKKGHVSVFECEDKTDFQISETAKLHEAAVTALLFELEELRFLSAGADQKLLLTHARGKLEPEDRGRGASHQQLVTSMLHVPGERFVTTSTDRSCKTWALVGATRPATLSDGVPKVVDSTLIEIHDRPHLVVAGEDNTIRLFLLDAGGKFGAATHVFHDAYARATHLLRSRDVADRGQALHDLAAVDDARSIEIIAKHLKSETDPPLRQVAVGMLTKSQHPRAASLLEPLLKHDDPQVRMQAFEGLRAFADATDLNPIELALATNQTNIGIAAVLALEPQAKKDDRARQMLVRTLEAKKPEVSRAAMRSLEAVFPKNSPEPTLIAAAASSPRVRRLALIRCYQRKLLKHSRVQAALRRGGEDEQAAVRETAYLVALLANDKLATAVRQRDTSLHRRLHQLESFDFDAVDAPADASDKTPKPATTTDNASSSKAPAKLKATKVNLKPADLEPLLTAISSRATDTCLSGACALASLEDARAFGTLLQLSREEDAKVRVQVCAALQALGDGRALQRLETLINDDAAEVRDAAFTALASLRTDAPLAAADSGLSSHFADVRSRGLQTLVSWLRKSKTRADKLQGQALLLRGLNDEDAKLRGEAFKAALNLQIAGKGVATLRFVLSSSHASVRREVLTEAMGQDKQDWADELLHDLLHDPHQGIRHDAFEYLVGKSKGRDVAPMRAALQSPYADLRLVATQRLVKLHTKAAQQALVAAIDDQDKTIRSTAIKAIIDADAVAVLQQAMESPHIDVRLQAAAARAVFRDPSSQAPLLAAATAEPPEQEADKELWRQHAVTALEGLAQLASPDVIAPLMPLTDSEDPSIRQRAAHALAHCIRAEHTDLVSPLLQHDDASVKYTMAYGLARCRQEIAKPLIFSHAAREALDETAILVAADAYDQATENRLAEFLDSETAWIGNAALLSLLMRDWRNHDGTPRRILLALSARSPRIRLWAARALETFGDAEAYGEFLVRLINDRGDEPPWTISDDDVSRLADVLSFGSPGAIFNLSFLADPKQDGWDLLWRTTQTVLADDFDAATKARQAAVAKLPKITSTRDELRQLAFGTYVGLVREQGGYHGRRARPRFGTSVIAVRQQAIRRLVQLAENDKAMLSAARPVLVQSLSDPIQDVRQLAFDSLPALGMDEAARAEAGLESGYNDLAIAGLKLLAEAAGEQGRKVLEEVVLQRDDSLVLAVARLLNERIGPVEASHSLLQSPNEQARSWILQALESACDKDPAAKAVVREAVESRFEDVRLQAACTLAAVKDEQAFDAIGKLLNEFDDPQRQQQLVNALVDLGDERAGGLILDRLENDPRKTANTSALLVGLGRLRDPSVAERLLTLCEEKLWKKTGLRTVETISGYDQPIFDPNDDLPDRAWMEPQFPRHDDVLAALLQKLHDLDMLKDWLHLIDAARWSLTSAVDPVLAAVSITPHAPLRHRVTEAIGWRVKHRDGPDAALETLLEHRDPTTKFLAAEGLARAGRDDGLSVLLSAVELISDLALRQRAVAALGELSDPRAWDVLLRIASDDVHALQQTAAEAIGHLGTSDRADEVFQLLKRLANGGGTVEYGAIVGLRWLNIPAGWDLIRQCVADSSRQFSTAVEQLGYNDDPATRDLLLRLLSSKEFDPLVLQAARRLFGEESLEPDYAALRSGYDPIVDEYVFGCVRRVCESGQPEPMFALLASDNEDVRTAIGTNLMGREPLPVEAAVQSLNSPHGAVVDVAAHVLGHSAKKSDGKPIPEACQQWLQRWNDCRQATRQSGDRRQRLELQQATASLTRLVWAAGRCGVAKDQLVEWIGSHQDDHCFRPVRLAALEALFEFKLSKTDLAAVAAQTTDGDHRIRQRAAELLARSDASQAAEVLPQALSDRLTFQRLASVEGVPTEQVYATAVTSTHYQPVVLPQLIAADAVDLLVETAQQAELHDSARLGAIEGLAEIANDGAADALVAVGANEANSEDIRKAAWRGLRRAKRRQASRKQANQPS</sequence>
<dbReference type="Proteomes" id="UP000325286">
    <property type="component" value="Chromosome"/>
</dbReference>
<dbReference type="InterPro" id="IPR036322">
    <property type="entry name" value="WD40_repeat_dom_sf"/>
</dbReference>